<sequence>MEKNRHGKHSKKSKKLKRDDKGSTNNYVGLAKVKTKPLVEYSDVSSEDLSGPEAGEIQSGEEEIISDDGELEAEMRRSKHHSRYTHIEEEIYLRETSLIVHSPGRRHRLDILTKSPTPPILIRERQLSISSRSSKSSEVKQRRKVDELSPTEYVVPVASPAYSEDYDSTERKKRKKKERRHKKDKKTKKKRKKAKHRSRSTSVGE</sequence>
<protein>
    <submittedName>
        <fullName evidence="2">Uncharacterized protein LOC114341768</fullName>
    </submittedName>
</protein>
<feature type="region of interest" description="Disordered" evidence="1">
    <location>
        <begin position="1"/>
        <end position="29"/>
    </location>
</feature>
<organism evidence="2">
    <name type="scientific">Diabrotica virgifera virgifera</name>
    <name type="common">western corn rootworm</name>
    <dbReference type="NCBI Taxonomy" id="50390"/>
    <lineage>
        <taxon>Eukaryota</taxon>
        <taxon>Metazoa</taxon>
        <taxon>Ecdysozoa</taxon>
        <taxon>Arthropoda</taxon>
        <taxon>Hexapoda</taxon>
        <taxon>Insecta</taxon>
        <taxon>Pterygota</taxon>
        <taxon>Neoptera</taxon>
        <taxon>Endopterygota</taxon>
        <taxon>Coleoptera</taxon>
        <taxon>Polyphaga</taxon>
        <taxon>Cucujiformia</taxon>
        <taxon>Chrysomeloidea</taxon>
        <taxon>Chrysomelidae</taxon>
        <taxon>Galerucinae</taxon>
        <taxon>Diabroticina</taxon>
        <taxon>Diabroticites</taxon>
        <taxon>Diabrotica</taxon>
    </lineage>
</organism>
<evidence type="ECO:0000256" key="1">
    <source>
        <dbReference type="SAM" id="MobiDB-lite"/>
    </source>
</evidence>
<feature type="compositionally biased region" description="Basic residues" evidence="1">
    <location>
        <begin position="171"/>
        <end position="199"/>
    </location>
</feature>
<feature type="region of interest" description="Disordered" evidence="1">
    <location>
        <begin position="123"/>
        <end position="205"/>
    </location>
</feature>
<gene>
    <name evidence="2" type="primary">LOC114341768</name>
</gene>
<dbReference type="RefSeq" id="XP_028148379.1">
    <property type="nucleotide sequence ID" value="XM_028292578.1"/>
</dbReference>
<name>A0A6P7GFF7_DIAVI</name>
<feature type="compositionally biased region" description="Basic residues" evidence="1">
    <location>
        <begin position="1"/>
        <end position="16"/>
    </location>
</feature>
<dbReference type="InParanoid" id="A0A6P7GFF7"/>
<feature type="compositionally biased region" description="Basic and acidic residues" evidence="1">
    <location>
        <begin position="135"/>
        <end position="147"/>
    </location>
</feature>
<dbReference type="AlphaFoldDB" id="A0A6P7GFF7"/>
<feature type="compositionally biased region" description="Acidic residues" evidence="1">
    <location>
        <begin position="59"/>
        <end position="72"/>
    </location>
</feature>
<reference evidence="2" key="1">
    <citation type="submission" date="2025-08" db="UniProtKB">
        <authorList>
            <consortium name="RefSeq"/>
        </authorList>
    </citation>
    <scope>IDENTIFICATION</scope>
    <source>
        <tissue evidence="2">Whole insect</tissue>
    </source>
</reference>
<evidence type="ECO:0000313" key="2">
    <source>
        <dbReference type="RefSeq" id="XP_028148379.1"/>
    </source>
</evidence>
<feature type="region of interest" description="Disordered" evidence="1">
    <location>
        <begin position="41"/>
        <end position="82"/>
    </location>
</feature>
<accession>A0A6P7GFF7</accession>
<proteinExistence type="predicted"/>